<comment type="caution">
    <text evidence="1">The sequence shown here is derived from an EMBL/GenBank/DDBJ whole genome shotgun (WGS) entry which is preliminary data.</text>
</comment>
<organism evidence="1 2">
    <name type="scientific">Prevotella communis</name>
    <dbReference type="NCBI Taxonomy" id="2913614"/>
    <lineage>
        <taxon>Bacteria</taxon>
        <taxon>Pseudomonadati</taxon>
        <taxon>Bacteroidota</taxon>
        <taxon>Bacteroidia</taxon>
        <taxon>Bacteroidales</taxon>
        <taxon>Prevotellaceae</taxon>
        <taxon>Prevotella</taxon>
    </lineage>
</organism>
<dbReference type="Proteomes" id="UP000199134">
    <property type="component" value="Unassembled WGS sequence"/>
</dbReference>
<accession>A0A1H0FMG9</accession>
<evidence type="ECO:0000313" key="2">
    <source>
        <dbReference type="Proteomes" id="UP000199134"/>
    </source>
</evidence>
<dbReference type="Pfam" id="PF14386">
    <property type="entry name" value="DUF4417"/>
    <property type="match status" value="1"/>
</dbReference>
<dbReference type="EMBL" id="FNIW01000006">
    <property type="protein sequence ID" value="SDN95742.1"/>
    <property type="molecule type" value="Genomic_DNA"/>
</dbReference>
<proteinExistence type="predicted"/>
<dbReference type="OrthoDB" id="1273118at2"/>
<evidence type="ECO:0000313" key="1">
    <source>
        <dbReference type="EMBL" id="SDN95742.1"/>
    </source>
</evidence>
<dbReference type="AlphaFoldDB" id="A0A1H0FMG9"/>
<name>A0A1H0FMG9_9BACT</name>
<dbReference type="RefSeq" id="WP_091852712.1">
    <property type="nucleotide sequence ID" value="NZ_FNIW01000006.1"/>
</dbReference>
<dbReference type="InterPro" id="IPR025530">
    <property type="entry name" value="DUF4417"/>
</dbReference>
<sequence length="239" mass="28228">MESIKNLHLPFEEELQQITTHYGNGEKHQIIVPPQLQLNQGMFLPDHIIEQEEFQPNYGLKPRDLIAFNYAKAEYNKGIISDKCVYFYLYDYMFRCINNHPLRYTAMLMSYPMVIGPDNSVYLNWTEHERRQSAWRNQQMTRLWQVNGIPVIFNVSWAGPDSYGYCINVYPKHCVIAINSMGIKGDPDACYFWHLGYEEVLKILEPALIVRYGDKMEGEYEEISIYFNNQILNKLQYGR</sequence>
<gene>
    <name evidence="1" type="ORF">SAMN04487900_1063</name>
</gene>
<protein>
    <submittedName>
        <fullName evidence="1">Uncharacterized protein</fullName>
    </submittedName>
</protein>
<reference evidence="2" key="1">
    <citation type="submission" date="2016-10" db="EMBL/GenBank/DDBJ databases">
        <authorList>
            <person name="de Groot N.N."/>
        </authorList>
    </citation>
    <scope>NUCLEOTIDE SEQUENCE [LARGE SCALE GENOMIC DNA]</scope>
    <source>
        <strain evidence="2">BP1-145</strain>
    </source>
</reference>